<dbReference type="InterPro" id="IPR001611">
    <property type="entry name" value="Leu-rich_rpt"/>
</dbReference>
<keyword evidence="13 18" id="KW-0472">Membrane</keyword>
<dbReference type="InterPro" id="IPR000719">
    <property type="entry name" value="Prot_kinase_dom"/>
</dbReference>
<comment type="catalytic activity">
    <reaction evidence="16">
        <text>L-threonyl-[protein] + ATP = O-phospho-L-threonyl-[protein] + ADP + H(+)</text>
        <dbReference type="Rhea" id="RHEA:46608"/>
        <dbReference type="Rhea" id="RHEA-COMP:11060"/>
        <dbReference type="Rhea" id="RHEA-COMP:11605"/>
        <dbReference type="ChEBI" id="CHEBI:15378"/>
        <dbReference type="ChEBI" id="CHEBI:30013"/>
        <dbReference type="ChEBI" id="CHEBI:30616"/>
        <dbReference type="ChEBI" id="CHEBI:61977"/>
        <dbReference type="ChEBI" id="CHEBI:456216"/>
        <dbReference type="EC" id="2.7.11.1"/>
    </reaction>
</comment>
<evidence type="ECO:0000256" key="15">
    <source>
        <dbReference type="ARBA" id="ARBA00023180"/>
    </source>
</evidence>
<keyword evidence="14" id="KW-0675">Receptor</keyword>
<sequence>MALSVRALNAIFEQWNLKAEEHWNISGEPCSGTAIDSTPVDNYDPFIKCDCSFNRSTVCHITQLRVYAIDVVGPIPEELWTLTYLINLNLAQNYLTGPLSPSIGNLTRMQWLSLGINAFSGEVPKELGQLTELLSLAFGGNNFSGPLPRELGNLSKLQQLYIDSSGISGEIPSTFANLQNLVTVWASDNAFTGQIPEFIGNWTKLQTLRLQGNSFEGPIPASFSNLNSMLELRISELANGSSSLEFINDMKNLSVLVLRNNNISDTFPSNIAEYKQLTQLDLSFNNIRGQIPDSLFNNLTLLSYLFLGNNQLNGTIPGQKRSSSLVNIDLSYNNLVGTIPSWANNQTNLQLNLVGNNLTIDQTSNNNSSLPSGLNCLQKDFPCNRGRGTYSQFGIKCGGPQITSSSGIVLERDNETLGPATYYVSDTESWGVSNGKLVLKDFDIKKEAGGISTRAVNKEFTAQAVSENYLEVHLFWAGKGTCCIPLQGTYGPSISAISAKPEFTPTVSNKPPTSKNSKNNTGMIVGIAVGVGGFSFLAVLAAFCIVQRIKRSRTNDDEELLGMDVKPFTFSYEELKIATNDFNSANKLGEGGFGPVYKGTLVDGRAIAVKQLSLTSHQGKSQFVNEIATISAVQHRNLVKLYGCCYEGQKRMLVYEHLENKSLDQALFGEKMYLLEWAWNLYEQNRELELVDSRLSEFDEEEVGRMIRVALLCTQTSPSLRPTMSRVVALLSGDVEVSTEITRPGYLTGWKFEDVSTVSSDNTGENTRNIIDESFNNSIASTSKAVLSPTDARPPMLNIIKEGR</sequence>
<evidence type="ECO:0000313" key="20">
    <source>
        <dbReference type="EMBL" id="KAH7528112.1"/>
    </source>
</evidence>
<dbReference type="GO" id="GO:0005886">
    <property type="term" value="C:plasma membrane"/>
    <property type="evidence" value="ECO:0007669"/>
    <property type="project" value="TreeGrafter"/>
</dbReference>
<evidence type="ECO:0000256" key="1">
    <source>
        <dbReference type="ARBA" id="ARBA00004479"/>
    </source>
</evidence>
<reference evidence="20" key="1">
    <citation type="journal article" date="2021" name="Front. Plant Sci.">
        <title>Chromosome-Scale Genome Assembly for Chinese Sour Jujube and Insights Into Its Genome Evolution and Domestication Signature.</title>
        <authorList>
            <person name="Shen L.-Y."/>
            <person name="Luo H."/>
            <person name="Wang X.-L."/>
            <person name="Wang X.-M."/>
            <person name="Qiu X.-J."/>
            <person name="Liu H."/>
            <person name="Zhou S.-S."/>
            <person name="Jia K.-H."/>
            <person name="Nie S."/>
            <person name="Bao Y.-T."/>
            <person name="Zhang R.-G."/>
            <person name="Yun Q.-Z."/>
            <person name="Chai Y.-H."/>
            <person name="Lu J.-Y."/>
            <person name="Li Y."/>
            <person name="Zhao S.-W."/>
            <person name="Mao J.-F."/>
            <person name="Jia S.-G."/>
            <person name="Mao Y.-M."/>
        </authorList>
    </citation>
    <scope>NUCLEOTIDE SEQUENCE</scope>
    <source>
        <strain evidence="20">AT0</strain>
        <tissue evidence="20">Leaf</tissue>
    </source>
</reference>
<evidence type="ECO:0000256" key="3">
    <source>
        <dbReference type="ARBA" id="ARBA00022527"/>
    </source>
</evidence>
<evidence type="ECO:0000256" key="18">
    <source>
        <dbReference type="SAM" id="Phobius"/>
    </source>
</evidence>
<dbReference type="FunFam" id="3.30.200.20:FF:000140">
    <property type="entry name" value="Leucine-rich repeat receptor-like protein kinase"/>
    <property type="match status" value="1"/>
</dbReference>
<evidence type="ECO:0000256" key="17">
    <source>
        <dbReference type="ARBA" id="ARBA00048679"/>
    </source>
</evidence>
<comment type="catalytic activity">
    <reaction evidence="17">
        <text>L-seryl-[protein] + ATP = O-phospho-L-seryl-[protein] + ADP + H(+)</text>
        <dbReference type="Rhea" id="RHEA:17989"/>
        <dbReference type="Rhea" id="RHEA-COMP:9863"/>
        <dbReference type="Rhea" id="RHEA-COMP:11604"/>
        <dbReference type="ChEBI" id="CHEBI:15378"/>
        <dbReference type="ChEBI" id="CHEBI:29999"/>
        <dbReference type="ChEBI" id="CHEBI:30616"/>
        <dbReference type="ChEBI" id="CHEBI:83421"/>
        <dbReference type="ChEBI" id="CHEBI:456216"/>
        <dbReference type="EC" id="2.7.11.1"/>
    </reaction>
</comment>
<keyword evidence="12 18" id="KW-1133">Transmembrane helix</keyword>
<accession>A0A978VCM3</accession>
<evidence type="ECO:0000256" key="6">
    <source>
        <dbReference type="ARBA" id="ARBA00022679"/>
    </source>
</evidence>
<keyword evidence="11" id="KW-0067">ATP-binding</keyword>
<feature type="transmembrane region" description="Helical" evidence="18">
    <location>
        <begin position="523"/>
        <end position="546"/>
    </location>
</feature>
<dbReference type="PANTHER" id="PTHR48006">
    <property type="entry name" value="LEUCINE-RICH REPEAT-CONTAINING PROTEIN DDB_G0281931-RELATED"/>
    <property type="match status" value="1"/>
</dbReference>
<dbReference type="SUPFAM" id="SSF52058">
    <property type="entry name" value="L domain-like"/>
    <property type="match status" value="1"/>
</dbReference>
<keyword evidence="5" id="KW-0433">Leucine-rich repeat</keyword>
<feature type="domain" description="Protein kinase" evidence="19">
    <location>
        <begin position="582"/>
        <end position="804"/>
    </location>
</feature>
<keyword evidence="9" id="KW-0677">Repeat</keyword>
<dbReference type="GO" id="GO:0005524">
    <property type="term" value="F:ATP binding"/>
    <property type="evidence" value="ECO:0007669"/>
    <property type="project" value="UniProtKB-KW"/>
</dbReference>
<evidence type="ECO:0000256" key="7">
    <source>
        <dbReference type="ARBA" id="ARBA00022692"/>
    </source>
</evidence>
<gene>
    <name evidence="20" type="ORF">FEM48_Zijuj05G0037300</name>
</gene>
<dbReference type="Gene3D" id="3.80.10.10">
    <property type="entry name" value="Ribonuclease Inhibitor"/>
    <property type="match status" value="2"/>
</dbReference>
<dbReference type="InterPro" id="IPR032675">
    <property type="entry name" value="LRR_dom_sf"/>
</dbReference>
<protein>
    <recommendedName>
        <fullName evidence="2">non-specific serine/threonine protein kinase</fullName>
        <ecNumber evidence="2">2.7.11.1</ecNumber>
    </recommendedName>
</protein>
<evidence type="ECO:0000256" key="13">
    <source>
        <dbReference type="ARBA" id="ARBA00023136"/>
    </source>
</evidence>
<dbReference type="EC" id="2.7.11.1" evidence="2"/>
<evidence type="ECO:0000256" key="8">
    <source>
        <dbReference type="ARBA" id="ARBA00022729"/>
    </source>
</evidence>
<comment type="subcellular location">
    <subcellularLocation>
        <location evidence="1">Membrane</location>
        <topology evidence="1">Single-pass type I membrane protein</topology>
    </subcellularLocation>
</comment>
<keyword evidence="10" id="KW-0547">Nucleotide-binding</keyword>
<keyword evidence="4" id="KW-0597">Phosphoprotein</keyword>
<dbReference type="GO" id="GO:0004674">
    <property type="term" value="F:protein serine/threonine kinase activity"/>
    <property type="evidence" value="ECO:0007669"/>
    <property type="project" value="UniProtKB-KW"/>
</dbReference>
<dbReference type="Pfam" id="PF11721">
    <property type="entry name" value="Malectin"/>
    <property type="match status" value="1"/>
</dbReference>
<keyword evidence="6" id="KW-0808">Transferase</keyword>
<dbReference type="FunFam" id="3.80.10.10:FF:000298">
    <property type="entry name" value="Putative LRR receptor-like serine/threonine-protein kinase"/>
    <property type="match status" value="1"/>
</dbReference>
<dbReference type="Gene3D" id="2.60.120.430">
    <property type="entry name" value="Galactose-binding lectin"/>
    <property type="match status" value="1"/>
</dbReference>
<dbReference type="Proteomes" id="UP000813462">
    <property type="component" value="Unassembled WGS sequence"/>
</dbReference>
<evidence type="ECO:0000256" key="14">
    <source>
        <dbReference type="ARBA" id="ARBA00023170"/>
    </source>
</evidence>
<proteinExistence type="predicted"/>
<evidence type="ECO:0000256" key="16">
    <source>
        <dbReference type="ARBA" id="ARBA00047899"/>
    </source>
</evidence>
<dbReference type="InterPro" id="IPR021720">
    <property type="entry name" value="Malectin_dom"/>
</dbReference>
<evidence type="ECO:0000259" key="19">
    <source>
        <dbReference type="PROSITE" id="PS50011"/>
    </source>
</evidence>
<organism evidence="20 21">
    <name type="scientific">Ziziphus jujuba var. spinosa</name>
    <dbReference type="NCBI Taxonomy" id="714518"/>
    <lineage>
        <taxon>Eukaryota</taxon>
        <taxon>Viridiplantae</taxon>
        <taxon>Streptophyta</taxon>
        <taxon>Embryophyta</taxon>
        <taxon>Tracheophyta</taxon>
        <taxon>Spermatophyta</taxon>
        <taxon>Magnoliopsida</taxon>
        <taxon>eudicotyledons</taxon>
        <taxon>Gunneridae</taxon>
        <taxon>Pentapetalae</taxon>
        <taxon>rosids</taxon>
        <taxon>fabids</taxon>
        <taxon>Rosales</taxon>
        <taxon>Rhamnaceae</taxon>
        <taxon>Paliureae</taxon>
        <taxon>Ziziphus</taxon>
    </lineage>
</organism>
<dbReference type="EMBL" id="JAEACU010000005">
    <property type="protein sequence ID" value="KAH7528112.1"/>
    <property type="molecule type" value="Genomic_DNA"/>
</dbReference>
<dbReference type="Gene3D" id="1.10.510.10">
    <property type="entry name" value="Transferase(Phosphotransferase) domain 1"/>
    <property type="match status" value="1"/>
</dbReference>
<keyword evidence="3" id="KW-0418">Kinase</keyword>
<evidence type="ECO:0000313" key="21">
    <source>
        <dbReference type="Proteomes" id="UP000813462"/>
    </source>
</evidence>
<dbReference type="SUPFAM" id="SSF56112">
    <property type="entry name" value="Protein kinase-like (PK-like)"/>
    <property type="match status" value="1"/>
</dbReference>
<evidence type="ECO:0000256" key="12">
    <source>
        <dbReference type="ARBA" id="ARBA00022989"/>
    </source>
</evidence>
<evidence type="ECO:0000256" key="9">
    <source>
        <dbReference type="ARBA" id="ARBA00022737"/>
    </source>
</evidence>
<dbReference type="PROSITE" id="PS50011">
    <property type="entry name" value="PROTEIN_KINASE_DOM"/>
    <property type="match status" value="1"/>
</dbReference>
<dbReference type="Pfam" id="PF00560">
    <property type="entry name" value="LRR_1"/>
    <property type="match status" value="5"/>
</dbReference>
<evidence type="ECO:0000256" key="4">
    <source>
        <dbReference type="ARBA" id="ARBA00022553"/>
    </source>
</evidence>
<dbReference type="Gene3D" id="3.30.200.20">
    <property type="entry name" value="Phosphorylase Kinase, domain 1"/>
    <property type="match status" value="1"/>
</dbReference>
<keyword evidence="7 18" id="KW-0812">Transmembrane</keyword>
<dbReference type="Pfam" id="PF07714">
    <property type="entry name" value="PK_Tyr_Ser-Thr"/>
    <property type="match status" value="1"/>
</dbReference>
<evidence type="ECO:0000256" key="11">
    <source>
        <dbReference type="ARBA" id="ARBA00022840"/>
    </source>
</evidence>
<comment type="caution">
    <text evidence="20">The sequence shown here is derived from an EMBL/GenBank/DDBJ whole genome shotgun (WGS) entry which is preliminary data.</text>
</comment>
<keyword evidence="3" id="KW-0723">Serine/threonine-protein kinase</keyword>
<evidence type="ECO:0000256" key="2">
    <source>
        <dbReference type="ARBA" id="ARBA00012513"/>
    </source>
</evidence>
<keyword evidence="15" id="KW-0325">Glycoprotein</keyword>
<dbReference type="PANTHER" id="PTHR48006:SF62">
    <property type="entry name" value="LEUCINE-RICH REPEAT TRANSMEMBRANE PROTEIN KINASE"/>
    <property type="match status" value="1"/>
</dbReference>
<evidence type="ECO:0000256" key="10">
    <source>
        <dbReference type="ARBA" id="ARBA00022741"/>
    </source>
</evidence>
<keyword evidence="8" id="KW-0732">Signal</keyword>
<name>A0A978VCM3_ZIZJJ</name>
<evidence type="ECO:0000256" key="5">
    <source>
        <dbReference type="ARBA" id="ARBA00022614"/>
    </source>
</evidence>
<dbReference type="InterPro" id="IPR001245">
    <property type="entry name" value="Ser-Thr/Tyr_kinase_cat_dom"/>
</dbReference>
<dbReference type="InterPro" id="IPR051824">
    <property type="entry name" value="LRR_Rcpt-Like_S/T_Kinase"/>
</dbReference>
<dbReference type="AlphaFoldDB" id="A0A978VCM3"/>
<dbReference type="FunFam" id="3.80.10.10:FF:000497">
    <property type="entry name" value="Leucine-rich repeat transmembrane protein kinase"/>
    <property type="match status" value="1"/>
</dbReference>
<dbReference type="InterPro" id="IPR011009">
    <property type="entry name" value="Kinase-like_dom_sf"/>
</dbReference>